<keyword evidence="4 8" id="KW-0328">Glycosyltransferase</keyword>
<dbReference type="PIRSF" id="PIRSF000485">
    <property type="entry name" value="Amd_phspho_trans"/>
    <property type="match status" value="1"/>
</dbReference>
<feature type="domain" description="Glutamine amidotransferase type-2" evidence="11">
    <location>
        <begin position="1"/>
        <end position="217"/>
    </location>
</feature>
<dbReference type="Proteomes" id="UP000183994">
    <property type="component" value="Unassembled WGS sequence"/>
</dbReference>
<dbReference type="RefSeq" id="WP_073472020.1">
    <property type="nucleotide sequence ID" value="NZ_FQZU01000001.1"/>
</dbReference>
<dbReference type="PANTHER" id="PTHR11907">
    <property type="entry name" value="AMIDOPHOSPHORIBOSYLTRANSFERASE"/>
    <property type="match status" value="1"/>
</dbReference>
<feature type="binding site" evidence="10">
    <location>
        <position position="459"/>
    </location>
    <ligand>
        <name>[4Fe-4S] cluster</name>
        <dbReference type="ChEBI" id="CHEBI:49883"/>
    </ligand>
</feature>
<name>A0A1M6CF67_9BACT</name>
<evidence type="ECO:0000256" key="1">
    <source>
        <dbReference type="ARBA" id="ARBA00005209"/>
    </source>
</evidence>
<dbReference type="AlphaFoldDB" id="A0A1M6CF67"/>
<dbReference type="Pfam" id="PF13537">
    <property type="entry name" value="GATase_7"/>
    <property type="match status" value="1"/>
</dbReference>
<evidence type="ECO:0000256" key="8">
    <source>
        <dbReference type="PIRNR" id="PIRNR000485"/>
    </source>
</evidence>
<comment type="pathway">
    <text evidence="1 8">Purine metabolism; IMP biosynthesis via de novo pathway; N(1)-(5-phospho-D-ribosyl)glycinamide from 5-phospho-alpha-D-ribose 1-diphosphate: step 1/2.</text>
</comment>
<comment type="cofactor">
    <cofactor evidence="10">
        <name>[4Fe-4S] cluster</name>
        <dbReference type="ChEBI" id="CHEBI:49883"/>
    </cofactor>
    <text evidence="10">Binds 1 [4Fe-4S] cluster per subunit.</text>
</comment>
<evidence type="ECO:0000313" key="13">
    <source>
        <dbReference type="Proteomes" id="UP000183994"/>
    </source>
</evidence>
<evidence type="ECO:0000256" key="6">
    <source>
        <dbReference type="ARBA" id="ARBA00022755"/>
    </source>
</evidence>
<dbReference type="Gene3D" id="3.60.20.10">
    <property type="entry name" value="Glutamine Phosphoribosylpyrophosphate, subunit 1, domain 1"/>
    <property type="match status" value="1"/>
</dbReference>
<evidence type="ECO:0000259" key="11">
    <source>
        <dbReference type="PROSITE" id="PS51278"/>
    </source>
</evidence>
<keyword evidence="5 8" id="KW-0808">Transferase</keyword>
<feature type="binding site" evidence="10">
    <location>
        <position position="456"/>
    </location>
    <ligand>
        <name>[4Fe-4S] cluster</name>
        <dbReference type="ChEBI" id="CHEBI:49883"/>
    </ligand>
</feature>
<evidence type="ECO:0000256" key="7">
    <source>
        <dbReference type="ARBA" id="ARBA00022962"/>
    </source>
</evidence>
<dbReference type="GO" id="GO:0009113">
    <property type="term" value="P:purine nucleobase biosynthetic process"/>
    <property type="evidence" value="ECO:0007669"/>
    <property type="project" value="InterPro"/>
</dbReference>
<keyword evidence="10" id="KW-0411">Iron-sulfur</keyword>
<feature type="binding site" evidence="10">
    <location>
        <position position="232"/>
    </location>
    <ligand>
        <name>[4Fe-4S] cluster</name>
        <dbReference type="ChEBI" id="CHEBI:49883"/>
    </ligand>
</feature>
<dbReference type="Gene3D" id="3.40.50.2020">
    <property type="match status" value="1"/>
</dbReference>
<evidence type="ECO:0000256" key="3">
    <source>
        <dbReference type="ARBA" id="ARBA00011941"/>
    </source>
</evidence>
<comment type="similarity">
    <text evidence="2 8">In the C-terminal section; belongs to the purine/pyrimidine phosphoribosyltransferase family.</text>
</comment>
<dbReference type="GO" id="GO:0006189">
    <property type="term" value="P:'de novo' IMP biosynthetic process"/>
    <property type="evidence" value="ECO:0007669"/>
    <property type="project" value="UniProtKB-UniPathway"/>
</dbReference>
<dbReference type="GO" id="GO:0051536">
    <property type="term" value="F:iron-sulfur cluster binding"/>
    <property type="evidence" value="ECO:0007669"/>
    <property type="project" value="UniProtKB-KW"/>
</dbReference>
<evidence type="ECO:0000256" key="9">
    <source>
        <dbReference type="PIRSR" id="PIRSR000485-2"/>
    </source>
</evidence>
<dbReference type="EC" id="2.4.2.14" evidence="3 8"/>
<dbReference type="SUPFAM" id="SSF53271">
    <property type="entry name" value="PRTase-like"/>
    <property type="match status" value="1"/>
</dbReference>
<evidence type="ECO:0000256" key="4">
    <source>
        <dbReference type="ARBA" id="ARBA00022676"/>
    </source>
</evidence>
<organism evidence="12 13">
    <name type="scientific">Desulfatibacillum alkenivorans DSM 16219</name>
    <dbReference type="NCBI Taxonomy" id="1121393"/>
    <lineage>
        <taxon>Bacteria</taxon>
        <taxon>Pseudomonadati</taxon>
        <taxon>Thermodesulfobacteriota</taxon>
        <taxon>Desulfobacteria</taxon>
        <taxon>Desulfobacterales</taxon>
        <taxon>Desulfatibacillaceae</taxon>
        <taxon>Desulfatibacillum</taxon>
    </lineage>
</organism>
<dbReference type="OrthoDB" id="9801213at2"/>
<dbReference type="UniPathway" id="UPA00074">
    <property type="reaction ID" value="UER00124"/>
</dbReference>
<comment type="catalytic activity">
    <reaction evidence="8">
        <text>5-phospho-beta-D-ribosylamine + L-glutamate + diphosphate = 5-phospho-alpha-D-ribose 1-diphosphate + L-glutamine + H2O</text>
        <dbReference type="Rhea" id="RHEA:14905"/>
        <dbReference type="ChEBI" id="CHEBI:15377"/>
        <dbReference type="ChEBI" id="CHEBI:29985"/>
        <dbReference type="ChEBI" id="CHEBI:33019"/>
        <dbReference type="ChEBI" id="CHEBI:58017"/>
        <dbReference type="ChEBI" id="CHEBI:58359"/>
        <dbReference type="ChEBI" id="CHEBI:58681"/>
        <dbReference type="EC" id="2.4.2.14"/>
    </reaction>
</comment>
<gene>
    <name evidence="12" type="ORF">SAMN02745216_00220</name>
</gene>
<dbReference type="GO" id="GO:0004044">
    <property type="term" value="F:amidophosphoribosyltransferase activity"/>
    <property type="evidence" value="ECO:0007669"/>
    <property type="project" value="UniProtKB-EC"/>
</dbReference>
<keyword evidence="10" id="KW-0408">Iron</keyword>
<keyword evidence="7" id="KW-0315">Glutamine amidotransferase</keyword>
<keyword evidence="9" id="KW-0460">Magnesium</keyword>
<dbReference type="PROSITE" id="PS51278">
    <property type="entry name" value="GATASE_TYPE_2"/>
    <property type="match status" value="1"/>
</dbReference>
<dbReference type="InterPro" id="IPR000836">
    <property type="entry name" value="PRTase_dom"/>
</dbReference>
<dbReference type="GO" id="GO:0046872">
    <property type="term" value="F:metal ion binding"/>
    <property type="evidence" value="ECO:0007669"/>
    <property type="project" value="UniProtKB-KW"/>
</dbReference>
<dbReference type="CDD" id="cd06223">
    <property type="entry name" value="PRTases_typeI"/>
    <property type="match status" value="1"/>
</dbReference>
<accession>A0A1M6CF67</accession>
<evidence type="ECO:0000256" key="10">
    <source>
        <dbReference type="PIRSR" id="PIRSR000485-3"/>
    </source>
</evidence>
<dbReference type="STRING" id="1121393.SAMN02745216_00220"/>
<comment type="cofactor">
    <cofactor evidence="9">
        <name>Mg(2+)</name>
        <dbReference type="ChEBI" id="CHEBI:18420"/>
    </cofactor>
    <text evidence="9">Binds 1 Mg(2+) ion per subunit.</text>
</comment>
<evidence type="ECO:0000256" key="2">
    <source>
        <dbReference type="ARBA" id="ARBA00010138"/>
    </source>
</evidence>
<feature type="binding site" evidence="9">
    <location>
        <position position="279"/>
    </location>
    <ligand>
        <name>Mg(2+)</name>
        <dbReference type="ChEBI" id="CHEBI:18420"/>
    </ligand>
</feature>
<protein>
    <recommendedName>
        <fullName evidence="3 8">Amidophosphoribosyltransferase</fullName>
        <shortName evidence="8">ATase</shortName>
        <ecNumber evidence="3 8">2.4.2.14</ecNumber>
    </recommendedName>
    <alternativeName>
        <fullName evidence="8">Glutamine phosphoribosylpyrophosphate amidotransferase</fullName>
    </alternativeName>
</protein>
<dbReference type="InterPro" id="IPR029057">
    <property type="entry name" value="PRTase-like"/>
</dbReference>
<dbReference type="InterPro" id="IPR017932">
    <property type="entry name" value="GATase_2_dom"/>
</dbReference>
<feature type="binding site" evidence="10">
    <location>
        <position position="379"/>
    </location>
    <ligand>
        <name>[4Fe-4S] cluster</name>
        <dbReference type="ChEBI" id="CHEBI:49883"/>
    </ligand>
</feature>
<keyword evidence="6 8" id="KW-0658">Purine biosynthesis</keyword>
<dbReference type="SUPFAM" id="SSF56235">
    <property type="entry name" value="N-terminal nucleophile aminohydrolases (Ntn hydrolases)"/>
    <property type="match status" value="1"/>
</dbReference>
<keyword evidence="9" id="KW-0479">Metal-binding</keyword>
<evidence type="ECO:0000256" key="5">
    <source>
        <dbReference type="ARBA" id="ARBA00022679"/>
    </source>
</evidence>
<proteinExistence type="inferred from homology"/>
<feature type="binding site" evidence="9">
    <location>
        <position position="342"/>
    </location>
    <ligand>
        <name>Mg(2+)</name>
        <dbReference type="ChEBI" id="CHEBI:18420"/>
    </ligand>
</feature>
<evidence type="ECO:0000313" key="12">
    <source>
        <dbReference type="EMBL" id="SHI59348.1"/>
    </source>
</evidence>
<sequence>MGGLFGCCSKDECVSEVFYGTDYHSHLGTRRGGMAFMDGADVHRSIHNIESDYFRSKFEPNLDKFSGDKGIGVISDTDPQPLVVNSHLGPFAIATVGRIVNMEQLIEQAFASRNFFTESKIGGASPTELVAMLICQEDSFEAGIRKVQASVQGSCSILLLTPQGLWAARDKLGRTPLVIGKKAGAYAVASESSSFPNLGFELDYFIGPGEAVFIGPEGWEQKLPPGDKMQVCSFLWVYYGYPASSYENINVEAVRYKCGAALAKNDDVRPDYAAGIPDSGIGHALGYANEKRIPYQRPFVKYTPTWPRSFMPQNQKVRDLVAQMKLIPVAELIKGKAPLFCDDSVVRGTQLKGIIQGIFRAGAREVHMRLACPCLIFPCDFLNFSTSQSSMDLIGRRAVMAMDGSLDKVHDYAVSGRGKKQALNEWIGGEIGLNSLKYQRLEDLVEAIGLPKSRLCTHCWDGSSYF</sequence>
<feature type="binding site" evidence="9">
    <location>
        <position position="343"/>
    </location>
    <ligand>
        <name>Mg(2+)</name>
        <dbReference type="ChEBI" id="CHEBI:18420"/>
    </ligand>
</feature>
<reference evidence="13" key="1">
    <citation type="submission" date="2016-11" db="EMBL/GenBank/DDBJ databases">
        <authorList>
            <person name="Varghese N."/>
            <person name="Submissions S."/>
        </authorList>
    </citation>
    <scope>NUCLEOTIDE SEQUENCE [LARGE SCALE GENOMIC DNA]</scope>
    <source>
        <strain evidence="13">DSM 16219</strain>
    </source>
</reference>
<keyword evidence="13" id="KW-1185">Reference proteome</keyword>
<dbReference type="InterPro" id="IPR029055">
    <property type="entry name" value="Ntn_hydrolases_N"/>
</dbReference>
<dbReference type="InterPro" id="IPR005854">
    <property type="entry name" value="PurF"/>
</dbReference>
<dbReference type="EMBL" id="FQZU01000001">
    <property type="protein sequence ID" value="SHI59348.1"/>
    <property type="molecule type" value="Genomic_DNA"/>
</dbReference>